<keyword evidence="6" id="KW-0812">Transmembrane</keyword>
<dbReference type="InterPro" id="IPR036097">
    <property type="entry name" value="HisK_dim/P_sf"/>
</dbReference>
<dbReference type="CDD" id="cd00082">
    <property type="entry name" value="HisKA"/>
    <property type="match status" value="1"/>
</dbReference>
<feature type="compositionally biased region" description="Basic and acidic residues" evidence="11">
    <location>
        <begin position="516"/>
        <end position="530"/>
    </location>
</feature>
<proteinExistence type="predicted"/>
<keyword evidence="8" id="KW-1133">Transmembrane helix</keyword>
<keyword evidence="9" id="KW-0902">Two-component regulatory system</keyword>
<accession>A0ABU6CQ24</accession>
<evidence type="ECO:0000256" key="7">
    <source>
        <dbReference type="ARBA" id="ARBA00022777"/>
    </source>
</evidence>
<dbReference type="SUPFAM" id="SSF47384">
    <property type="entry name" value="Homodimeric domain of signal transducing histidine kinase"/>
    <property type="match status" value="1"/>
</dbReference>
<dbReference type="Gene3D" id="6.10.340.10">
    <property type="match status" value="1"/>
</dbReference>
<dbReference type="EMBL" id="JAOZYB010000369">
    <property type="protein sequence ID" value="MEB3966850.1"/>
    <property type="molecule type" value="Genomic_DNA"/>
</dbReference>
<evidence type="ECO:0000256" key="2">
    <source>
        <dbReference type="ARBA" id="ARBA00004236"/>
    </source>
</evidence>
<keyword evidence="10" id="KW-0472">Membrane</keyword>
<dbReference type="InterPro" id="IPR003661">
    <property type="entry name" value="HisK_dim/P_dom"/>
</dbReference>
<dbReference type="CDD" id="cd00075">
    <property type="entry name" value="HATPase"/>
    <property type="match status" value="1"/>
</dbReference>
<dbReference type="InterPro" id="IPR003660">
    <property type="entry name" value="HAMP_dom"/>
</dbReference>
<dbReference type="InterPro" id="IPR003594">
    <property type="entry name" value="HATPase_dom"/>
</dbReference>
<evidence type="ECO:0000256" key="3">
    <source>
        <dbReference type="ARBA" id="ARBA00012438"/>
    </source>
</evidence>
<dbReference type="Pfam" id="PF00512">
    <property type="entry name" value="HisKA"/>
    <property type="match status" value="1"/>
</dbReference>
<dbReference type="CDD" id="cd06225">
    <property type="entry name" value="HAMP"/>
    <property type="match status" value="1"/>
</dbReference>
<evidence type="ECO:0000256" key="8">
    <source>
        <dbReference type="ARBA" id="ARBA00022989"/>
    </source>
</evidence>
<dbReference type="SMART" id="SM00388">
    <property type="entry name" value="HisKA"/>
    <property type="match status" value="1"/>
</dbReference>
<dbReference type="InterPro" id="IPR036890">
    <property type="entry name" value="HATPase_C_sf"/>
</dbReference>
<comment type="subcellular location">
    <subcellularLocation>
        <location evidence="2">Cell membrane</location>
    </subcellularLocation>
</comment>
<evidence type="ECO:0000259" key="13">
    <source>
        <dbReference type="PROSITE" id="PS50885"/>
    </source>
</evidence>
<keyword evidence="5" id="KW-0808">Transferase</keyword>
<evidence type="ECO:0000313" key="15">
    <source>
        <dbReference type="Proteomes" id="UP001352223"/>
    </source>
</evidence>
<evidence type="ECO:0000256" key="11">
    <source>
        <dbReference type="SAM" id="MobiDB-lite"/>
    </source>
</evidence>
<dbReference type="RefSeq" id="WP_324776547.1">
    <property type="nucleotide sequence ID" value="NZ_BAAATS010000005.1"/>
</dbReference>
<comment type="caution">
    <text evidence="14">The sequence shown here is derived from an EMBL/GenBank/DDBJ whole genome shotgun (WGS) entry which is preliminary data.</text>
</comment>
<dbReference type="PRINTS" id="PR00344">
    <property type="entry name" value="BCTRLSENSOR"/>
</dbReference>
<evidence type="ECO:0000313" key="14">
    <source>
        <dbReference type="EMBL" id="MEB3966850.1"/>
    </source>
</evidence>
<name>A0ABU6CQ24_9ACTN</name>
<reference evidence="14 15" key="1">
    <citation type="submission" date="2022-10" db="EMBL/GenBank/DDBJ databases">
        <authorList>
            <person name="Xie J."/>
            <person name="Shen N."/>
        </authorList>
    </citation>
    <scope>NUCLEOTIDE SEQUENCE [LARGE SCALE GENOMIC DNA]</scope>
    <source>
        <strain evidence="14 15">DSM 41681</strain>
    </source>
</reference>
<sequence length="530" mass="57260">MPRKRALLGAWATARRSLSSLRTRLVLSFVLVAAVSALGTGALTFREARTGVLQQSQDTVVNQFRQSVDALIPTVPPAPDQADLDVLVSQLARDHQPQRWRVTATYGGLTAASAPSSGPGAPTPELTPALRKSVTSRAVAVFQRVRTDGRSVLVVGLPVTYTEDTYTTRTLSGLSLYLVVPQRTEQTYVNALVTAVERATLPALVLAVLLALLLARGVLRPVRALRGATRRMAIGHLDTRLAVQGSDELAELSRSFNETAAALEKSVAELRRMEDRARRFAADVSHELRTPLAAMTAVTDVLADEAPLLEGDTGDAVRLITEETVRLTRLVDDLMEISRFDAGAARLHLDDIDVAESLRRTLSARGWLAEVDTDLREGVRARVDPRRLDVVIANLIGNALRHGRRPVTLTLDLREDRREQADGDGSEGWLVIEVADHGPGIPAAALPHVFDRFYKAGPARTRSESSGLGLAITAENVHLHGGQVHAANRPGGGAVLTVVLPTRPREAQDADADADAGQHDEPRHEERGPE</sequence>
<dbReference type="SUPFAM" id="SSF55874">
    <property type="entry name" value="ATPase domain of HSP90 chaperone/DNA topoisomerase II/histidine kinase"/>
    <property type="match status" value="1"/>
</dbReference>
<dbReference type="SMART" id="SM00387">
    <property type="entry name" value="HATPase_c"/>
    <property type="match status" value="1"/>
</dbReference>
<dbReference type="EC" id="2.7.13.3" evidence="3"/>
<dbReference type="InterPro" id="IPR050428">
    <property type="entry name" value="TCS_sensor_his_kinase"/>
</dbReference>
<feature type="domain" description="Histidine kinase" evidence="12">
    <location>
        <begin position="283"/>
        <end position="504"/>
    </location>
</feature>
<dbReference type="InterPro" id="IPR004358">
    <property type="entry name" value="Sig_transdc_His_kin-like_C"/>
</dbReference>
<dbReference type="SUPFAM" id="SSF158472">
    <property type="entry name" value="HAMP domain-like"/>
    <property type="match status" value="1"/>
</dbReference>
<keyword evidence="7 14" id="KW-0418">Kinase</keyword>
<protein>
    <recommendedName>
        <fullName evidence="3">histidine kinase</fullName>
        <ecNumber evidence="3">2.7.13.3</ecNumber>
    </recommendedName>
</protein>
<evidence type="ECO:0000256" key="10">
    <source>
        <dbReference type="ARBA" id="ARBA00023136"/>
    </source>
</evidence>
<dbReference type="Gene3D" id="1.10.287.130">
    <property type="match status" value="1"/>
</dbReference>
<organism evidence="14 15">
    <name type="scientific">Streptomyces kunmingensis</name>
    <dbReference type="NCBI Taxonomy" id="68225"/>
    <lineage>
        <taxon>Bacteria</taxon>
        <taxon>Bacillati</taxon>
        <taxon>Actinomycetota</taxon>
        <taxon>Actinomycetes</taxon>
        <taxon>Kitasatosporales</taxon>
        <taxon>Streptomycetaceae</taxon>
        <taxon>Streptomyces</taxon>
    </lineage>
</organism>
<evidence type="ECO:0000256" key="5">
    <source>
        <dbReference type="ARBA" id="ARBA00022679"/>
    </source>
</evidence>
<dbReference type="Pfam" id="PF02518">
    <property type="entry name" value="HATPase_c"/>
    <property type="match status" value="1"/>
</dbReference>
<dbReference type="PROSITE" id="PS50109">
    <property type="entry name" value="HIS_KIN"/>
    <property type="match status" value="1"/>
</dbReference>
<dbReference type="PANTHER" id="PTHR45436">
    <property type="entry name" value="SENSOR HISTIDINE KINASE YKOH"/>
    <property type="match status" value="1"/>
</dbReference>
<evidence type="ECO:0000259" key="12">
    <source>
        <dbReference type="PROSITE" id="PS50109"/>
    </source>
</evidence>
<dbReference type="Gene3D" id="3.30.565.10">
    <property type="entry name" value="Histidine kinase-like ATPase, C-terminal domain"/>
    <property type="match status" value="1"/>
</dbReference>
<feature type="domain" description="HAMP" evidence="13">
    <location>
        <begin position="216"/>
        <end position="268"/>
    </location>
</feature>
<dbReference type="Pfam" id="PF00672">
    <property type="entry name" value="HAMP"/>
    <property type="match status" value="1"/>
</dbReference>
<evidence type="ECO:0000256" key="6">
    <source>
        <dbReference type="ARBA" id="ARBA00022692"/>
    </source>
</evidence>
<dbReference type="GO" id="GO:0016301">
    <property type="term" value="F:kinase activity"/>
    <property type="evidence" value="ECO:0007669"/>
    <property type="project" value="UniProtKB-KW"/>
</dbReference>
<dbReference type="PROSITE" id="PS50885">
    <property type="entry name" value="HAMP"/>
    <property type="match status" value="1"/>
</dbReference>
<gene>
    <name evidence="14" type="ORF">OKJ48_42450</name>
</gene>
<dbReference type="Proteomes" id="UP001352223">
    <property type="component" value="Unassembled WGS sequence"/>
</dbReference>
<evidence type="ECO:0000256" key="9">
    <source>
        <dbReference type="ARBA" id="ARBA00023012"/>
    </source>
</evidence>
<dbReference type="PANTHER" id="PTHR45436:SF5">
    <property type="entry name" value="SENSOR HISTIDINE KINASE TRCS"/>
    <property type="match status" value="1"/>
</dbReference>
<comment type="catalytic activity">
    <reaction evidence="1">
        <text>ATP + protein L-histidine = ADP + protein N-phospho-L-histidine.</text>
        <dbReference type="EC" id="2.7.13.3"/>
    </reaction>
</comment>
<evidence type="ECO:0000256" key="1">
    <source>
        <dbReference type="ARBA" id="ARBA00000085"/>
    </source>
</evidence>
<feature type="region of interest" description="Disordered" evidence="11">
    <location>
        <begin position="502"/>
        <end position="530"/>
    </location>
</feature>
<keyword evidence="4" id="KW-0597">Phosphoprotein</keyword>
<evidence type="ECO:0000256" key="4">
    <source>
        <dbReference type="ARBA" id="ARBA00022553"/>
    </source>
</evidence>
<keyword evidence="15" id="KW-1185">Reference proteome</keyword>
<dbReference type="SMART" id="SM00304">
    <property type="entry name" value="HAMP"/>
    <property type="match status" value="1"/>
</dbReference>
<dbReference type="InterPro" id="IPR005467">
    <property type="entry name" value="His_kinase_dom"/>
</dbReference>